<organism evidence="2 3">
    <name type="scientific">Prorocentrum cordatum</name>
    <dbReference type="NCBI Taxonomy" id="2364126"/>
    <lineage>
        <taxon>Eukaryota</taxon>
        <taxon>Sar</taxon>
        <taxon>Alveolata</taxon>
        <taxon>Dinophyceae</taxon>
        <taxon>Prorocentrales</taxon>
        <taxon>Prorocentraceae</taxon>
        <taxon>Prorocentrum</taxon>
    </lineage>
</organism>
<dbReference type="EMBL" id="CAUYUJ010014432">
    <property type="protein sequence ID" value="CAK0841157.1"/>
    <property type="molecule type" value="Genomic_DNA"/>
</dbReference>
<comment type="caution">
    <text evidence="2">The sequence shown here is derived from an EMBL/GenBank/DDBJ whole genome shotgun (WGS) entry which is preliminary data.</text>
</comment>
<evidence type="ECO:0000313" key="3">
    <source>
        <dbReference type="Proteomes" id="UP001189429"/>
    </source>
</evidence>
<dbReference type="CDD" id="cd00138">
    <property type="entry name" value="PLDc_SF"/>
    <property type="match status" value="1"/>
</dbReference>
<reference evidence="2" key="1">
    <citation type="submission" date="2023-10" db="EMBL/GenBank/DDBJ databases">
        <authorList>
            <person name="Chen Y."/>
            <person name="Shah S."/>
            <person name="Dougan E. K."/>
            <person name="Thang M."/>
            <person name="Chan C."/>
        </authorList>
    </citation>
    <scope>NUCLEOTIDE SEQUENCE [LARGE SCALE GENOMIC DNA]</scope>
</reference>
<gene>
    <name evidence="2" type="ORF">PCOR1329_LOCUS36435</name>
</gene>
<evidence type="ECO:0000313" key="2">
    <source>
        <dbReference type="EMBL" id="CAK0841157.1"/>
    </source>
</evidence>
<keyword evidence="3" id="KW-1185">Reference proteome</keyword>
<dbReference type="Proteomes" id="UP001189429">
    <property type="component" value="Unassembled WGS sequence"/>
</dbReference>
<sequence>MEFGLLPRLRHSRPRIGAPLLVMAVLAPALRCPPPAATAALRWAVRSGAAPPPSPFEKIRRSSGQARCSDGWGAPDAGRAGAALDAALEASGRYEALPSEFEPLGPRGCALLEHELSLELLVGYEAMLARARRELEVCHPGDHVLFSVFVFEPGDTSEKLIAELAAAARRGVRITLRTDTSAFSWFTRFCEGTTTLIDRLQDLSQSMPEHVAFEPPDFPTHVKLLLFRRRGQADVAIFGGINVGDRFRSWRDFSVVVSGDRGVDALLESLDWPRPQRGPGEALGLRRLQFVTNKPDAWDWPAWLLRRPFAGVFDLGARMERFFADEGLVRYRVVASYIDDSGLELLACALSRGASVQLVLPRMPNVYKDCNARTLGLLVSRWKGCGLLTLKLHEEMVHAKAAVAEGGGGPRNRAGYIGSCNLKRRSFSQFEELNAFTEDQVFCGSLWHELGVLLEEAEEVFSHRELPFSPVTAVLEDYFG</sequence>
<dbReference type="SUPFAM" id="SSF56024">
    <property type="entry name" value="Phospholipase D/nuclease"/>
    <property type="match status" value="2"/>
</dbReference>
<dbReference type="Gene3D" id="3.30.870.10">
    <property type="entry name" value="Endonuclease Chain A"/>
    <property type="match status" value="2"/>
</dbReference>
<evidence type="ECO:0000259" key="1">
    <source>
        <dbReference type="Pfam" id="PF13091"/>
    </source>
</evidence>
<protein>
    <recommendedName>
        <fullName evidence="1">Phospholipase D-like domain-containing protein</fullName>
    </recommendedName>
</protein>
<dbReference type="Pfam" id="PF13091">
    <property type="entry name" value="PLDc_2"/>
    <property type="match status" value="1"/>
</dbReference>
<accession>A0ABN9T8C4</accession>
<name>A0ABN9T8C4_9DINO</name>
<dbReference type="InterPro" id="IPR025202">
    <property type="entry name" value="PLD-like_dom"/>
</dbReference>
<feature type="domain" description="Phospholipase D-like" evidence="1">
    <location>
        <begin position="338"/>
        <end position="446"/>
    </location>
</feature>
<proteinExistence type="predicted"/>
<dbReference type="PANTHER" id="PTHR21248:SF22">
    <property type="entry name" value="PHOSPHOLIPASE D"/>
    <property type="match status" value="1"/>
</dbReference>
<dbReference type="PANTHER" id="PTHR21248">
    <property type="entry name" value="CARDIOLIPIN SYNTHASE"/>
    <property type="match status" value="1"/>
</dbReference>